<dbReference type="InterPro" id="IPR046848">
    <property type="entry name" value="E_motif"/>
</dbReference>
<dbReference type="Proteomes" id="UP000827721">
    <property type="component" value="Unassembled WGS sequence"/>
</dbReference>
<accession>A0ABQ8I573</accession>
<name>A0ABQ8I573_9ROSI</name>
<dbReference type="Pfam" id="PF07727">
    <property type="entry name" value="RVT_2"/>
    <property type="match status" value="1"/>
</dbReference>
<feature type="region of interest" description="Disordered" evidence="1">
    <location>
        <begin position="345"/>
        <end position="382"/>
    </location>
</feature>
<feature type="compositionally biased region" description="Low complexity" evidence="1">
    <location>
        <begin position="689"/>
        <end position="700"/>
    </location>
</feature>
<dbReference type="SUPFAM" id="SSF56672">
    <property type="entry name" value="DNA/RNA polymerases"/>
    <property type="match status" value="1"/>
</dbReference>
<evidence type="ECO:0000313" key="5">
    <source>
        <dbReference type="Proteomes" id="UP000827721"/>
    </source>
</evidence>
<proteinExistence type="predicted"/>
<dbReference type="InterPro" id="IPR043502">
    <property type="entry name" value="DNA/RNA_pol_sf"/>
</dbReference>
<feature type="domain" description="GAG-pre-integrase" evidence="3">
    <location>
        <begin position="479"/>
        <end position="551"/>
    </location>
</feature>
<protein>
    <submittedName>
        <fullName evidence="4">Uncharacterized protein</fullName>
    </submittedName>
</protein>
<feature type="region of interest" description="Disordered" evidence="1">
    <location>
        <begin position="688"/>
        <end position="720"/>
    </location>
</feature>
<evidence type="ECO:0000259" key="2">
    <source>
        <dbReference type="Pfam" id="PF07727"/>
    </source>
</evidence>
<dbReference type="InterPro" id="IPR025724">
    <property type="entry name" value="GAG-pre-integrase_dom"/>
</dbReference>
<comment type="caution">
    <text evidence="4">The sequence shown here is derived from an EMBL/GenBank/DDBJ whole genome shotgun (WGS) entry which is preliminary data.</text>
</comment>
<dbReference type="InterPro" id="IPR013103">
    <property type="entry name" value="RVT_2"/>
</dbReference>
<gene>
    <name evidence="4" type="ORF">JRO89_XS04G0125500</name>
</gene>
<keyword evidence="5" id="KW-1185">Reference proteome</keyword>
<dbReference type="InterPro" id="IPR036875">
    <property type="entry name" value="Znf_CCHC_sf"/>
</dbReference>
<dbReference type="Pfam" id="PF13976">
    <property type="entry name" value="gag_pre-integrs"/>
    <property type="match status" value="1"/>
</dbReference>
<evidence type="ECO:0000259" key="3">
    <source>
        <dbReference type="Pfam" id="PF13976"/>
    </source>
</evidence>
<feature type="compositionally biased region" description="Low complexity" evidence="1">
    <location>
        <begin position="352"/>
        <end position="366"/>
    </location>
</feature>
<dbReference type="Pfam" id="PF20431">
    <property type="entry name" value="E_motif"/>
    <property type="match status" value="1"/>
</dbReference>
<reference evidence="4 5" key="1">
    <citation type="submission" date="2021-02" db="EMBL/GenBank/DDBJ databases">
        <title>Plant Genome Project.</title>
        <authorList>
            <person name="Zhang R.-G."/>
        </authorList>
    </citation>
    <scope>NUCLEOTIDE SEQUENCE [LARGE SCALE GENOMIC DNA]</scope>
    <source>
        <tissue evidence="4">Leaves</tissue>
    </source>
</reference>
<evidence type="ECO:0000256" key="1">
    <source>
        <dbReference type="SAM" id="MobiDB-lite"/>
    </source>
</evidence>
<dbReference type="PANTHER" id="PTHR11439">
    <property type="entry name" value="GAG-POL-RELATED RETROTRANSPOSON"/>
    <property type="match status" value="1"/>
</dbReference>
<dbReference type="CDD" id="cd09272">
    <property type="entry name" value="RNase_HI_RT_Ty1"/>
    <property type="match status" value="1"/>
</dbReference>
<organism evidence="4 5">
    <name type="scientific">Xanthoceras sorbifolium</name>
    <dbReference type="NCBI Taxonomy" id="99658"/>
    <lineage>
        <taxon>Eukaryota</taxon>
        <taxon>Viridiplantae</taxon>
        <taxon>Streptophyta</taxon>
        <taxon>Embryophyta</taxon>
        <taxon>Tracheophyta</taxon>
        <taxon>Spermatophyta</taxon>
        <taxon>Magnoliopsida</taxon>
        <taxon>eudicotyledons</taxon>
        <taxon>Gunneridae</taxon>
        <taxon>Pentapetalae</taxon>
        <taxon>rosids</taxon>
        <taxon>malvids</taxon>
        <taxon>Sapindales</taxon>
        <taxon>Sapindaceae</taxon>
        <taxon>Xanthoceroideae</taxon>
        <taxon>Xanthoceras</taxon>
    </lineage>
</organism>
<feature type="domain" description="Reverse transcriptase Ty1/copia-type" evidence="2">
    <location>
        <begin position="783"/>
        <end position="954"/>
    </location>
</feature>
<dbReference type="SUPFAM" id="SSF57756">
    <property type="entry name" value="Retrovirus zinc finger-like domains"/>
    <property type="match status" value="1"/>
</dbReference>
<dbReference type="Gene3D" id="4.10.60.10">
    <property type="entry name" value="Zinc finger, CCHC-type"/>
    <property type="match status" value="1"/>
</dbReference>
<sequence>MEIGELFAHHLLELEPDDSAAYVLLSNIYAVAGKWDSRDQIRQLMKDRGVKKEPGQSWIEVKNSVHAFFVGDRLHPLADRIYEFLENLNERAAKIGYGQSCYSLRSDIEQDHKDPTVFIHSEKLAIAFGLLSLSNTVPIRYEMPTVFTILKVIFVHVEITAQVYNTVYQKFKRSWSNPICVLSSVLCRSAFTRALELSLMSSTAFADPTPPLYTQSNFAKKYQLEYDIRALQQKDMTVQEFYSAMSDLWDQLALTESAELRACAPYIANREDQHLVQFLMALRDDFEGLRGSILHRYPLPSVDSVSVLAVPSRPHASYENKPYSRVGFDECSFCKQKGHWKSQCPKLSNRAQQSQQQKYQFKPPQSVNQSQPRTYRPPQFNTAAIVPSPDSIGFGSPSSTPTLASLSEQLQKLIAAQSHAMSVSSSIGQSPPSTSGVGLVVTSQLSLSNVYHIPKLTMNLVSDLQSKKLIGIGRRSGGLYVLDELKLPVFAAPSVDLSSFRLCPSSSSFYLWHSRFGHVSASRLRFLASMGTLGNLQTHDISDCSGCKLAKFSACPLIETLLNKMVLLKENIDTLLKLLVLFCCLLLFLVSSGEKQFLLQSMSSIKSHRLSLQLYVSRHVVFLEHIPFFSIPAVAHNVTKSDLIHIDLFSDHTDSLSPQVPSNTVSDSSIVPIVPFPLHYSRRARTIDSADTGTSSSPADTPSPPTVYPTPSAIVDPSPRYPQRIRKSTQLPDFAYSCYSNSFSSFLASIHSLSEPLSYKEVVLDPLWQQAMNEELSALHKTDTWDLVPLPPGKSTVGSRWVYKIKTKSDGSVERYKARLVTKGLSQQYGMDYEETFAPVAKMTTVRTLIAVASIRQWHISQMDVKNAFLNGDLHEEVYMAPPPGISHSLGEVCKLKKSLYDLKQAPRAWFEKFSTVITSIGFSSSNHDSALFVKCTNAGRILLSLYVDDMIITVAVSPKGYLLSQSKYTTEILERAHLTDTMTADTPSELNARYSPSDGTSLPDPTLYRTIVGSLVYLTITRPDIAYAVHILRAYSDADWSHDSTDRKSITGFCIFLGNSLISWKSKKQTVVSKSSTEAEYRAMTSTTTEIVWLRWLLADMGVSLSHPTPMYCDNQSSIQITHNSVFHERTKYIEIDCHFTRHHLKHDTITLPFVSSSLQLADFFTKSHTISYFRFLVGKLSMLSAATS</sequence>
<dbReference type="PANTHER" id="PTHR11439:SF461">
    <property type="entry name" value="OS10G0432200 PROTEIN"/>
    <property type="match status" value="1"/>
</dbReference>
<dbReference type="EMBL" id="JAFEMO010000004">
    <property type="protein sequence ID" value="KAH7571721.1"/>
    <property type="molecule type" value="Genomic_DNA"/>
</dbReference>
<evidence type="ECO:0000313" key="4">
    <source>
        <dbReference type="EMBL" id="KAH7571721.1"/>
    </source>
</evidence>